<keyword evidence="1" id="KW-1133">Transmembrane helix</keyword>
<feature type="transmembrane region" description="Helical" evidence="1">
    <location>
        <begin position="33"/>
        <end position="58"/>
    </location>
</feature>
<gene>
    <name evidence="3" type="ORF">SAMN05216362_11427</name>
</gene>
<evidence type="ECO:0000256" key="1">
    <source>
        <dbReference type="SAM" id="Phobius"/>
    </source>
</evidence>
<dbReference type="InterPro" id="IPR002881">
    <property type="entry name" value="DUF58"/>
</dbReference>
<dbReference type="PANTHER" id="PTHR34351:SF2">
    <property type="entry name" value="DUF58 DOMAIN-CONTAINING PROTEIN"/>
    <property type="match status" value="1"/>
</dbReference>
<evidence type="ECO:0000259" key="2">
    <source>
        <dbReference type="Pfam" id="PF01882"/>
    </source>
</evidence>
<dbReference type="Pfam" id="PF01882">
    <property type="entry name" value="DUF58"/>
    <property type="match status" value="1"/>
</dbReference>
<keyword evidence="1" id="KW-0812">Transmembrane</keyword>
<evidence type="ECO:0000313" key="4">
    <source>
        <dbReference type="Proteomes" id="UP000199427"/>
    </source>
</evidence>
<dbReference type="Proteomes" id="UP000199427">
    <property type="component" value="Unassembled WGS sequence"/>
</dbReference>
<dbReference type="PANTHER" id="PTHR34351">
    <property type="entry name" value="SLR1927 PROTEIN-RELATED"/>
    <property type="match status" value="1"/>
</dbReference>
<name>A0A1H9G4R1_9BACI</name>
<keyword evidence="1" id="KW-0472">Membrane</keyword>
<feature type="domain" description="DUF58" evidence="2">
    <location>
        <begin position="220"/>
        <end position="374"/>
    </location>
</feature>
<evidence type="ECO:0000313" key="3">
    <source>
        <dbReference type="EMBL" id="SEQ45165.1"/>
    </source>
</evidence>
<keyword evidence="4" id="KW-1185">Reference proteome</keyword>
<dbReference type="EMBL" id="FOES01000014">
    <property type="protein sequence ID" value="SEQ45165.1"/>
    <property type="molecule type" value="Genomic_DNA"/>
</dbReference>
<accession>A0A1H9G4R1</accession>
<organism evidence="3 4">
    <name type="scientific">Piscibacillus halophilus</name>
    <dbReference type="NCBI Taxonomy" id="571933"/>
    <lineage>
        <taxon>Bacteria</taxon>
        <taxon>Bacillati</taxon>
        <taxon>Bacillota</taxon>
        <taxon>Bacilli</taxon>
        <taxon>Bacillales</taxon>
        <taxon>Bacillaceae</taxon>
        <taxon>Piscibacillus</taxon>
    </lineage>
</organism>
<proteinExistence type="predicted"/>
<feature type="transmembrane region" description="Helical" evidence="1">
    <location>
        <begin position="7"/>
        <end position="27"/>
    </location>
</feature>
<reference evidence="3 4" key="1">
    <citation type="submission" date="2016-10" db="EMBL/GenBank/DDBJ databases">
        <authorList>
            <person name="de Groot N.N."/>
        </authorList>
    </citation>
    <scope>NUCLEOTIDE SEQUENCE [LARGE SCALE GENOMIC DNA]</scope>
    <source>
        <strain evidence="3 4">DSM 21633</strain>
    </source>
</reference>
<dbReference type="AlphaFoldDB" id="A0A1H9G4R1"/>
<protein>
    <submittedName>
        <fullName evidence="3">Uncharacterized conserved protein, DUF58 family, contains vWF domain</fullName>
    </submittedName>
</protein>
<sequence>MLKPFSTIIRFILVVLLLAALFSYAMFQGGFVSWFLFFGFLPILLYSFIIVIYPLSWLSVEREVSKRYFQAGQTLNVKVTVKSKLPFPILFMIIEDQLPKSIHYNDTRHHKYKFLKKPNSLFKEETYKTIIFPRFRRKVVYDYSVTSVPRGLHDLDQVRILTGDFLGLVKKENIFSAPVKVLVEPREVALRLNNEISYFEEGEQTAYSIKANHTNLVSGVRDYAPGDRVSWLDWKTTAKKQKLVTKEFEQEKHKDLTVILNRIHSEKEDWLAFEGSVEIANSIVSESIDDHGKVSFVAIGDKRHEIQLDRGKRDLDRLTRYLAETKLVDESRSFSSKLLKEGMLISKDRNLVVITHQIDSNLHRTMVQINQHDAKISLICIKSKHRITPKERQALEQLKQEGVIVTWLNEDQLTSRLIEVNT</sequence>
<dbReference type="OrthoDB" id="140416at2"/>
<dbReference type="STRING" id="571933.SAMN05216362_11427"/>
<dbReference type="RefSeq" id="WP_091773517.1">
    <property type="nucleotide sequence ID" value="NZ_CAESCL010000015.1"/>
</dbReference>